<dbReference type="InterPro" id="IPR018247">
    <property type="entry name" value="EF_Hand_1_Ca_BS"/>
</dbReference>
<dbReference type="EMBL" id="JAQQBS010000002">
    <property type="protein sequence ID" value="KAK0173239.1"/>
    <property type="molecule type" value="Genomic_DNA"/>
</dbReference>
<dbReference type="PROSITE" id="PS50222">
    <property type="entry name" value="EF_HAND_2"/>
    <property type="match status" value="2"/>
</dbReference>
<feature type="region of interest" description="Disordered" evidence="2">
    <location>
        <begin position="491"/>
        <end position="511"/>
    </location>
</feature>
<feature type="domain" description="EF-hand" evidence="4">
    <location>
        <begin position="168"/>
        <end position="203"/>
    </location>
</feature>
<dbReference type="GO" id="GO:0030132">
    <property type="term" value="C:clathrin coat of coated pit"/>
    <property type="evidence" value="ECO:0007669"/>
    <property type="project" value="TreeGrafter"/>
</dbReference>
<dbReference type="GO" id="GO:0016197">
    <property type="term" value="P:endosomal transport"/>
    <property type="evidence" value="ECO:0007669"/>
    <property type="project" value="TreeGrafter"/>
</dbReference>
<dbReference type="PANTHER" id="PTHR11216:SF176">
    <property type="entry name" value="EPIDERMAL GROWTH FACTOR RECEPTOR PATHWAY SUBSTRATE CLONE 15, ISOFORM A"/>
    <property type="match status" value="1"/>
</dbReference>
<dbReference type="SMART" id="SM00726">
    <property type="entry name" value="UIM"/>
    <property type="match status" value="2"/>
</dbReference>
<dbReference type="Gene3D" id="1.10.238.10">
    <property type="entry name" value="EF-hand"/>
    <property type="match status" value="3"/>
</dbReference>
<feature type="domain" description="EH" evidence="3">
    <location>
        <begin position="136"/>
        <end position="224"/>
    </location>
</feature>
<dbReference type="FunFam" id="1.10.238.10:FF:000271">
    <property type="entry name" value="Epidermal growth factor receptor substrate 15 homolog"/>
    <property type="match status" value="1"/>
</dbReference>
<dbReference type="GO" id="GO:0006897">
    <property type="term" value="P:endocytosis"/>
    <property type="evidence" value="ECO:0007669"/>
    <property type="project" value="TreeGrafter"/>
</dbReference>
<keyword evidence="1" id="KW-0106">Calcium</keyword>
<dbReference type="SUPFAM" id="SSF47473">
    <property type="entry name" value="EF-hand"/>
    <property type="match status" value="3"/>
</dbReference>
<reference evidence="5" key="2">
    <citation type="submission" date="2023-03" db="EMBL/GenBank/DDBJ databases">
        <authorList>
            <person name="Inwood S.N."/>
            <person name="Skelly J.G."/>
            <person name="Guhlin J."/>
            <person name="Harrop T.W.R."/>
            <person name="Goldson S.G."/>
            <person name="Dearden P.K."/>
        </authorList>
    </citation>
    <scope>NUCLEOTIDE SEQUENCE</scope>
    <source>
        <strain evidence="5">Irish</strain>
        <tissue evidence="5">Whole body</tissue>
    </source>
</reference>
<dbReference type="SUPFAM" id="SSF57997">
    <property type="entry name" value="Tropomyosin"/>
    <property type="match status" value="1"/>
</dbReference>
<feature type="domain" description="EH" evidence="3">
    <location>
        <begin position="18"/>
        <end position="104"/>
    </location>
</feature>
<evidence type="ECO:0000256" key="1">
    <source>
        <dbReference type="ARBA" id="ARBA00022837"/>
    </source>
</evidence>
<feature type="compositionally biased region" description="Polar residues" evidence="2">
    <location>
        <begin position="666"/>
        <end position="675"/>
    </location>
</feature>
<evidence type="ECO:0008006" key="7">
    <source>
        <dbReference type="Google" id="ProtNLM"/>
    </source>
</evidence>
<organism evidence="5 6">
    <name type="scientific">Microctonus aethiopoides</name>
    <dbReference type="NCBI Taxonomy" id="144406"/>
    <lineage>
        <taxon>Eukaryota</taxon>
        <taxon>Metazoa</taxon>
        <taxon>Ecdysozoa</taxon>
        <taxon>Arthropoda</taxon>
        <taxon>Hexapoda</taxon>
        <taxon>Insecta</taxon>
        <taxon>Pterygota</taxon>
        <taxon>Neoptera</taxon>
        <taxon>Endopterygota</taxon>
        <taxon>Hymenoptera</taxon>
        <taxon>Apocrita</taxon>
        <taxon>Ichneumonoidea</taxon>
        <taxon>Braconidae</taxon>
        <taxon>Euphorinae</taxon>
        <taxon>Microctonus</taxon>
    </lineage>
</organism>
<feature type="compositionally biased region" description="Basic and acidic residues" evidence="2">
    <location>
        <begin position="680"/>
        <end position="706"/>
    </location>
</feature>
<dbReference type="AlphaFoldDB" id="A0AA39FPY2"/>
<feature type="compositionally biased region" description="Pro residues" evidence="2">
    <location>
        <begin position="756"/>
        <end position="766"/>
    </location>
</feature>
<proteinExistence type="predicted"/>
<feature type="region of interest" description="Disordered" evidence="2">
    <location>
        <begin position="603"/>
        <end position="885"/>
    </location>
</feature>
<protein>
    <recommendedName>
        <fullName evidence="7">Epidermal growth factor receptor substrate 15-like 1</fullName>
    </recommendedName>
</protein>
<feature type="compositionally biased region" description="Basic and acidic residues" evidence="2">
    <location>
        <begin position="838"/>
        <end position="847"/>
    </location>
</feature>
<dbReference type="PANTHER" id="PTHR11216">
    <property type="entry name" value="EH DOMAIN"/>
    <property type="match status" value="1"/>
</dbReference>
<dbReference type="Pfam" id="PF12763">
    <property type="entry name" value="EH"/>
    <property type="match status" value="3"/>
</dbReference>
<comment type="caution">
    <text evidence="5">The sequence shown here is derived from an EMBL/GenBank/DDBJ whole genome shotgun (WGS) entry which is preliminary data.</text>
</comment>
<dbReference type="CDD" id="cd00052">
    <property type="entry name" value="EH"/>
    <property type="match status" value="3"/>
</dbReference>
<gene>
    <name evidence="5" type="ORF">PV328_006470</name>
</gene>
<evidence type="ECO:0000259" key="3">
    <source>
        <dbReference type="PROSITE" id="PS50031"/>
    </source>
</evidence>
<dbReference type="PROSITE" id="PS50330">
    <property type="entry name" value="UIM"/>
    <property type="match status" value="1"/>
</dbReference>
<evidence type="ECO:0000259" key="4">
    <source>
        <dbReference type="PROSITE" id="PS50222"/>
    </source>
</evidence>
<dbReference type="PROSITE" id="PS00018">
    <property type="entry name" value="EF_HAND_1"/>
    <property type="match status" value="2"/>
</dbReference>
<dbReference type="InterPro" id="IPR002048">
    <property type="entry name" value="EF_hand_dom"/>
</dbReference>
<dbReference type="SMART" id="SM00054">
    <property type="entry name" value="EFh"/>
    <property type="match status" value="2"/>
</dbReference>
<dbReference type="Proteomes" id="UP001168990">
    <property type="component" value="Unassembled WGS sequence"/>
</dbReference>
<evidence type="ECO:0000313" key="6">
    <source>
        <dbReference type="Proteomes" id="UP001168990"/>
    </source>
</evidence>
<accession>A0AA39FPY2</accession>
<dbReference type="InterPro" id="IPR003903">
    <property type="entry name" value="UIM_dom"/>
</dbReference>
<dbReference type="SMART" id="SM00027">
    <property type="entry name" value="EH"/>
    <property type="match status" value="3"/>
</dbReference>
<reference evidence="5" key="1">
    <citation type="journal article" date="2023" name="bioRxiv">
        <title>Scaffold-level genome assemblies of two parasitoid biocontrol wasps reveal the parthenogenesis mechanism and an associated novel virus.</title>
        <authorList>
            <person name="Inwood S."/>
            <person name="Skelly J."/>
            <person name="Guhlin J."/>
            <person name="Harrop T."/>
            <person name="Goldson S."/>
            <person name="Dearden P."/>
        </authorList>
    </citation>
    <scope>NUCLEOTIDE SEQUENCE</scope>
    <source>
        <strain evidence="5">Irish</strain>
        <tissue evidence="5">Whole body</tissue>
    </source>
</reference>
<feature type="compositionally biased region" description="Basic and acidic residues" evidence="2">
    <location>
        <begin position="1009"/>
        <end position="1021"/>
    </location>
</feature>
<evidence type="ECO:0000256" key="2">
    <source>
        <dbReference type="SAM" id="MobiDB-lite"/>
    </source>
</evidence>
<feature type="compositionally biased region" description="Low complexity" evidence="2">
    <location>
        <begin position="780"/>
        <end position="803"/>
    </location>
</feature>
<dbReference type="PROSITE" id="PS50031">
    <property type="entry name" value="EH"/>
    <property type="match status" value="3"/>
</dbReference>
<evidence type="ECO:0000313" key="5">
    <source>
        <dbReference type="EMBL" id="KAK0173239.1"/>
    </source>
</evidence>
<sequence length="1063" mass="117544">MAALPSPTQVAGSHGLIYEAYYNQVDPNGYGRIGALEAARFLKKSKLSDVILSKIWDMADPQSRGSLDKSGMFVALKLCAFAQAGRELNMANLSQDIQPPNMGEIPSIAKKSPVVPPPPPVISSVSNGDWSIKPTERVKYDRLFDSLQPANGYIPGFKVKGVLMDSKLPVDTLGKIWDLADIDKDGMLDRHEFVVAMHLVYKALEKYAIPSILPPELMPPGKRKDVLPLIADAPIPSMTAAPPIPPLPNVAVIPNLVSLQTVSPTPIQQQQQQQQLPSSVSWVVTSEDQAAADKLFLQADMDMDGFVSGSEIKDIFLQSGLPQTVLAHIWALCDLGQSGKLNKEQFALSMWLIKQKLRGIDPPAALTSEMMPPSFRKFTEGGVVENNNVSGYSNPELDMISKDIAELARERRAMEQDVAQKEADIKIKNGEIKSLQSELDTLAATLKQLENQRGEAQKRLNDLKAQRADVEKELCDVERETREEQEKVEKLRQQAEEQESVLRSQEDELNSKRQELEGLRQEEQQLEHQQNDSRDQLNELTKNLQNTQLQISQAKAKITHLEEQQRQMSDAIAIYDSALATGDPSLVPDTSLQFKPEIETIDYNEGETRQNGLDGNKQDIKDENAFSGVNGSSDGFGDHDPFSSAKAKEAFENAGGDPFANFDGKTISSGFTNDPFTAKGKQDPFEPFNDNKRSDKSTTDSTKDPFGDDPFANLHAPTRAESPSPALPPKKAKQPPPRPAPPRPSSGPTGPLRAAPAPPIPSPTPDPFSNFNSDPFAAENDNNNGNTGFGTTATGFADFANFDAKPDLIPNRTAPLRPVSRPRATATPTPKLPDFTEDPFRDYRYEDPFQIADPFGDEDDPNANKIAQGKSTNNENRKLDPFGMETTMTTSGYSISDKNLFEKGFESDFLKTSPLLKTKTDKMGNFITDTKNNSLKTTNELDFANNSITAIPRPVSKPINFDEAFSTKKMEKNNSRSDRNIAQVFKDMLTTHDNSNKNKNNNSNATWSNRKDTSAMLSEREQLAWASRQSLRAEEERCRRAAQEDADYALALELSKQENSNKF</sequence>
<feature type="region of interest" description="Disordered" evidence="2">
    <location>
        <begin position="991"/>
        <end position="1021"/>
    </location>
</feature>
<keyword evidence="6" id="KW-1185">Reference proteome</keyword>
<dbReference type="InterPro" id="IPR011992">
    <property type="entry name" value="EF-hand-dom_pair"/>
</dbReference>
<name>A0AA39FPY2_9HYME</name>
<feature type="domain" description="EF-hand" evidence="4">
    <location>
        <begin position="287"/>
        <end position="322"/>
    </location>
</feature>
<feature type="compositionally biased region" description="Pro residues" evidence="2">
    <location>
        <begin position="734"/>
        <end position="745"/>
    </location>
</feature>
<feature type="compositionally biased region" description="Basic and acidic residues" evidence="2">
    <location>
        <begin position="636"/>
        <end position="651"/>
    </location>
</feature>
<feature type="compositionally biased region" description="Low complexity" evidence="2">
    <location>
        <begin position="746"/>
        <end position="755"/>
    </location>
</feature>
<feature type="domain" description="EH" evidence="3">
    <location>
        <begin position="288"/>
        <end position="377"/>
    </location>
</feature>
<dbReference type="GO" id="GO:0045296">
    <property type="term" value="F:cadherin binding"/>
    <property type="evidence" value="ECO:0007669"/>
    <property type="project" value="TreeGrafter"/>
</dbReference>
<dbReference type="GO" id="GO:0005509">
    <property type="term" value="F:calcium ion binding"/>
    <property type="evidence" value="ECO:0007669"/>
    <property type="project" value="InterPro"/>
</dbReference>
<dbReference type="InterPro" id="IPR000261">
    <property type="entry name" value="EH_dom"/>
</dbReference>